<comment type="caution">
    <text evidence="1">The sequence shown here is derived from an EMBL/GenBank/DDBJ whole genome shotgun (WGS) entry which is preliminary data.</text>
</comment>
<dbReference type="AlphaFoldDB" id="A0A8S3F7J4"/>
<reference evidence="1" key="1">
    <citation type="submission" date="2021-02" db="EMBL/GenBank/DDBJ databases">
        <authorList>
            <person name="Nowell W R."/>
        </authorList>
    </citation>
    <scope>NUCLEOTIDE SEQUENCE</scope>
</reference>
<evidence type="ECO:0000313" key="1">
    <source>
        <dbReference type="EMBL" id="CAF5105732.1"/>
    </source>
</evidence>
<protein>
    <submittedName>
        <fullName evidence="1">Uncharacterized protein</fullName>
    </submittedName>
</protein>
<dbReference type="Proteomes" id="UP000681720">
    <property type="component" value="Unassembled WGS sequence"/>
</dbReference>
<proteinExistence type="predicted"/>
<organism evidence="1 2">
    <name type="scientific">Rotaria magnacalcarata</name>
    <dbReference type="NCBI Taxonomy" id="392030"/>
    <lineage>
        <taxon>Eukaryota</taxon>
        <taxon>Metazoa</taxon>
        <taxon>Spiralia</taxon>
        <taxon>Gnathifera</taxon>
        <taxon>Rotifera</taxon>
        <taxon>Eurotatoria</taxon>
        <taxon>Bdelloidea</taxon>
        <taxon>Philodinida</taxon>
        <taxon>Philodinidae</taxon>
        <taxon>Rotaria</taxon>
    </lineage>
</organism>
<feature type="non-terminal residue" evidence="1">
    <location>
        <position position="32"/>
    </location>
</feature>
<accession>A0A8S3F7J4</accession>
<evidence type="ECO:0000313" key="2">
    <source>
        <dbReference type="Proteomes" id="UP000681720"/>
    </source>
</evidence>
<gene>
    <name evidence="1" type="ORF">GIL414_LOCUS62959</name>
</gene>
<name>A0A8S3F7J4_9BILA</name>
<dbReference type="EMBL" id="CAJOBJ010257647">
    <property type="protein sequence ID" value="CAF5105732.1"/>
    <property type="molecule type" value="Genomic_DNA"/>
</dbReference>
<sequence length="32" mass="3607">MTTVEQNGLSGRDLRIKLFDLMKSKGIVDNVK</sequence>